<dbReference type="EMBL" id="BAAAEW010000023">
    <property type="protein sequence ID" value="GAA0756983.1"/>
    <property type="molecule type" value="Genomic_DNA"/>
</dbReference>
<sequence length="72" mass="8393">MEENYFDALWRPVISRRKDNTTGKERFVVKSYDVDGHTLFESYPLDSLSSYSGQFAGTNTLRDRDLRLRAIS</sequence>
<accession>A0ABN1K745</accession>
<comment type="caution">
    <text evidence="1">The sequence shown here is derived from an EMBL/GenBank/DDBJ whole genome shotgun (WGS) entry which is preliminary data.</text>
</comment>
<name>A0ABN1K745_9BURK</name>
<reference evidence="1 2" key="1">
    <citation type="journal article" date="2019" name="Int. J. Syst. Evol. Microbiol.">
        <title>The Global Catalogue of Microorganisms (GCM) 10K type strain sequencing project: providing services to taxonomists for standard genome sequencing and annotation.</title>
        <authorList>
            <consortium name="The Broad Institute Genomics Platform"/>
            <consortium name="The Broad Institute Genome Sequencing Center for Infectious Disease"/>
            <person name="Wu L."/>
            <person name="Ma J."/>
        </authorList>
    </citation>
    <scope>NUCLEOTIDE SEQUENCE [LARGE SCALE GENOMIC DNA]</scope>
    <source>
        <strain evidence="1 2">JCM 15503</strain>
    </source>
</reference>
<keyword evidence="2" id="KW-1185">Reference proteome</keyword>
<gene>
    <name evidence="1" type="ORF">GCM10009107_36110</name>
</gene>
<organism evidence="1 2">
    <name type="scientific">Ideonella azotifigens</name>
    <dbReference type="NCBI Taxonomy" id="513160"/>
    <lineage>
        <taxon>Bacteria</taxon>
        <taxon>Pseudomonadati</taxon>
        <taxon>Pseudomonadota</taxon>
        <taxon>Betaproteobacteria</taxon>
        <taxon>Burkholderiales</taxon>
        <taxon>Sphaerotilaceae</taxon>
        <taxon>Ideonella</taxon>
    </lineage>
</organism>
<protein>
    <submittedName>
        <fullName evidence="1">Uncharacterized protein</fullName>
    </submittedName>
</protein>
<evidence type="ECO:0000313" key="1">
    <source>
        <dbReference type="EMBL" id="GAA0756983.1"/>
    </source>
</evidence>
<dbReference type="Proteomes" id="UP001500279">
    <property type="component" value="Unassembled WGS sequence"/>
</dbReference>
<proteinExistence type="predicted"/>
<dbReference type="RefSeq" id="WP_141285073.1">
    <property type="nucleotide sequence ID" value="NZ_BAAAEW010000023.1"/>
</dbReference>
<evidence type="ECO:0000313" key="2">
    <source>
        <dbReference type="Proteomes" id="UP001500279"/>
    </source>
</evidence>